<evidence type="ECO:0000256" key="1">
    <source>
        <dbReference type="PROSITE-ProRule" id="PRU00339"/>
    </source>
</evidence>
<sequence>MKFLFTFCFSIIFSQVVVAQQKPYQDEFAHTFSILARDAETGEMAVGVQSHWFSVGTAVPWAKSGVGVVATQSFVSKRYGYEGIELLEKGYTPEKALNHLLKQDQNKAYRQVAMLNNDGKIAVHTGEKCVESAGHKIGDNFVVQANMMLNDEVIERMYDAYKMNLHLPLAERVMSAMHAAQGTGGDIRGKQSAALVVVSSEKPKNPWDDRIIDLRVDDHQNPIKELDRLLNVHRAYEFMNKGDVAMENQNTEAALDAYGKAEKLLPNNTEMKFWKAVALVNSGDVKKAVPLFERIFSIDKNWQKLLERLPKADLLNIQPQALNYLLEL</sequence>
<evidence type="ECO:0000256" key="2">
    <source>
        <dbReference type="SAM" id="SignalP"/>
    </source>
</evidence>
<dbReference type="STRING" id="908615.SAMN05421540_11140"/>
<dbReference type="GO" id="GO:0016787">
    <property type="term" value="F:hydrolase activity"/>
    <property type="evidence" value="ECO:0007669"/>
    <property type="project" value="UniProtKB-KW"/>
</dbReference>
<dbReference type="AlphaFoldDB" id="A0A1H4DGY5"/>
<dbReference type="PANTHER" id="PTHR39328:SF1">
    <property type="entry name" value="BLL2871 PROTEIN"/>
    <property type="match status" value="1"/>
</dbReference>
<evidence type="ECO:0000313" key="4">
    <source>
        <dbReference type="Proteomes" id="UP000198820"/>
    </source>
</evidence>
<keyword evidence="3" id="KW-0378">Hydrolase</keyword>
<dbReference type="Gene3D" id="3.60.20.10">
    <property type="entry name" value="Glutamine Phosphoribosylpyrophosphate, subunit 1, domain 1"/>
    <property type="match status" value="1"/>
</dbReference>
<evidence type="ECO:0000313" key="3">
    <source>
        <dbReference type="EMBL" id="SEA72093.1"/>
    </source>
</evidence>
<feature type="chain" id="PRO_5011627741" evidence="2">
    <location>
        <begin position="20"/>
        <end position="328"/>
    </location>
</feature>
<dbReference type="SUPFAM" id="SSF56235">
    <property type="entry name" value="N-terminal nucleophile aminohydrolases (Ntn hydrolases)"/>
    <property type="match status" value="1"/>
</dbReference>
<keyword evidence="2" id="KW-0732">Signal</keyword>
<keyword evidence="4" id="KW-1185">Reference proteome</keyword>
<dbReference type="RefSeq" id="WP_093245536.1">
    <property type="nucleotide sequence ID" value="NZ_FNQF01000011.1"/>
</dbReference>
<organism evidence="3 4">
    <name type="scientific">Psychroflexus halocasei</name>
    <dbReference type="NCBI Taxonomy" id="908615"/>
    <lineage>
        <taxon>Bacteria</taxon>
        <taxon>Pseudomonadati</taxon>
        <taxon>Bacteroidota</taxon>
        <taxon>Flavobacteriia</taxon>
        <taxon>Flavobacteriales</taxon>
        <taxon>Flavobacteriaceae</taxon>
        <taxon>Psychroflexus</taxon>
    </lineage>
</organism>
<reference evidence="3 4" key="1">
    <citation type="submission" date="2016-10" db="EMBL/GenBank/DDBJ databases">
        <authorList>
            <person name="de Groot N.N."/>
        </authorList>
    </citation>
    <scope>NUCLEOTIDE SEQUENCE [LARGE SCALE GENOMIC DNA]</scope>
    <source>
        <strain evidence="3 4">DSM 23581</strain>
    </source>
</reference>
<dbReference type="InterPro" id="IPR029055">
    <property type="entry name" value="Ntn_hydrolases_N"/>
</dbReference>
<dbReference type="SUPFAM" id="SSF48452">
    <property type="entry name" value="TPR-like"/>
    <property type="match status" value="1"/>
</dbReference>
<dbReference type="InterPro" id="IPR011990">
    <property type="entry name" value="TPR-like_helical_dom_sf"/>
</dbReference>
<protein>
    <submittedName>
        <fullName evidence="3">Uncharacterized conserved protein, Ntn-hydrolase superfamily</fullName>
    </submittedName>
</protein>
<dbReference type="Gene3D" id="1.25.40.10">
    <property type="entry name" value="Tetratricopeptide repeat domain"/>
    <property type="match status" value="1"/>
</dbReference>
<dbReference type="PROSITE" id="PS50005">
    <property type="entry name" value="TPR"/>
    <property type="match status" value="1"/>
</dbReference>
<keyword evidence="1" id="KW-0802">TPR repeat</keyword>
<dbReference type="Proteomes" id="UP000198820">
    <property type="component" value="Unassembled WGS sequence"/>
</dbReference>
<feature type="signal peptide" evidence="2">
    <location>
        <begin position="1"/>
        <end position="19"/>
    </location>
</feature>
<dbReference type="Pfam" id="PF06267">
    <property type="entry name" value="DUF1028"/>
    <property type="match status" value="1"/>
</dbReference>
<name>A0A1H4DGY5_9FLAO</name>
<dbReference type="InterPro" id="IPR010430">
    <property type="entry name" value="DUF1028"/>
</dbReference>
<dbReference type="InterPro" id="IPR019734">
    <property type="entry name" value="TPR_rpt"/>
</dbReference>
<dbReference type="EMBL" id="FNQF01000011">
    <property type="protein sequence ID" value="SEA72093.1"/>
    <property type="molecule type" value="Genomic_DNA"/>
</dbReference>
<dbReference type="PANTHER" id="PTHR39328">
    <property type="entry name" value="BLL2871 PROTEIN"/>
    <property type="match status" value="1"/>
</dbReference>
<accession>A0A1H4DGY5</accession>
<proteinExistence type="predicted"/>
<gene>
    <name evidence="3" type="ORF">SAMN05421540_11140</name>
</gene>
<dbReference type="Pfam" id="PF14559">
    <property type="entry name" value="TPR_19"/>
    <property type="match status" value="1"/>
</dbReference>
<feature type="repeat" description="TPR" evidence="1">
    <location>
        <begin position="235"/>
        <end position="268"/>
    </location>
</feature>